<dbReference type="EMBL" id="VJOM01000011">
    <property type="protein sequence ID" value="TSE32172.1"/>
    <property type="molecule type" value="Genomic_DNA"/>
</dbReference>
<dbReference type="PANTHER" id="PTHR33175">
    <property type="entry name" value="DNA-BINDING PROTEIN HU"/>
    <property type="match status" value="1"/>
</dbReference>
<accession>A0A554X8L6</accession>
<sequence>MNRSDMYEALAARHPHLSVTDAEMAVKTLQEALTEALIAGQRIEIRGFGSFALHERRARRARNPRTGEWVDVPPKRAVHFKPGKALREAVDRQRGRP</sequence>
<dbReference type="RefSeq" id="WP_043703018.1">
    <property type="nucleotide sequence ID" value="NZ_CP083911.1"/>
</dbReference>
<evidence type="ECO:0000313" key="5">
    <source>
        <dbReference type="Proteomes" id="UP000317763"/>
    </source>
</evidence>
<evidence type="ECO:0000256" key="2">
    <source>
        <dbReference type="ARBA" id="ARBA00023125"/>
    </source>
</evidence>
<dbReference type="GO" id="GO:0003677">
    <property type="term" value="F:DNA binding"/>
    <property type="evidence" value="ECO:0007669"/>
    <property type="project" value="UniProtKB-KW"/>
</dbReference>
<dbReference type="AlphaFoldDB" id="A0A554X8L6"/>
<dbReference type="OrthoDB" id="9804203at2"/>
<dbReference type="CDD" id="cd13836">
    <property type="entry name" value="IHF_B"/>
    <property type="match status" value="1"/>
</dbReference>
<evidence type="ECO:0000256" key="1">
    <source>
        <dbReference type="ARBA" id="ARBA00010529"/>
    </source>
</evidence>
<dbReference type="Proteomes" id="UP000317763">
    <property type="component" value="Unassembled WGS sequence"/>
</dbReference>
<evidence type="ECO:0000313" key="4">
    <source>
        <dbReference type="EMBL" id="TSE32172.1"/>
    </source>
</evidence>
<dbReference type="Pfam" id="PF00216">
    <property type="entry name" value="Bac_DNA_binding"/>
    <property type="match status" value="1"/>
</dbReference>
<gene>
    <name evidence="4" type="primary">ihfB</name>
    <name evidence="4" type="ORF">Ttaiw_01283</name>
</gene>
<dbReference type="InterPro" id="IPR020816">
    <property type="entry name" value="Histone-like_DNA-bd_CS"/>
</dbReference>
<dbReference type="Gene3D" id="4.10.520.10">
    <property type="entry name" value="IHF-like DNA-binding proteins"/>
    <property type="match status" value="1"/>
</dbReference>
<organism evidence="4 5">
    <name type="scientific">Tepidimonas taiwanensis</name>
    <dbReference type="NCBI Taxonomy" id="307486"/>
    <lineage>
        <taxon>Bacteria</taxon>
        <taxon>Pseudomonadati</taxon>
        <taxon>Pseudomonadota</taxon>
        <taxon>Betaproteobacteria</taxon>
        <taxon>Burkholderiales</taxon>
        <taxon>Tepidimonas</taxon>
    </lineage>
</organism>
<dbReference type="STRING" id="307486.GCA_000807215_01421"/>
<dbReference type="SUPFAM" id="SSF47729">
    <property type="entry name" value="IHF-like DNA-binding proteins"/>
    <property type="match status" value="1"/>
</dbReference>
<protein>
    <submittedName>
        <fullName evidence="4">Integration host factor subunit beta</fullName>
    </submittedName>
</protein>
<dbReference type="PANTHER" id="PTHR33175:SF5">
    <property type="entry name" value="INTEGRATION HOST FACTOR SUBUNIT BETA"/>
    <property type="match status" value="1"/>
</dbReference>
<keyword evidence="5" id="KW-1185">Reference proteome</keyword>
<dbReference type="InterPro" id="IPR000119">
    <property type="entry name" value="Hist_DNA-bd"/>
</dbReference>
<dbReference type="PRINTS" id="PR01727">
    <property type="entry name" value="DNABINDINGHU"/>
</dbReference>
<evidence type="ECO:0000256" key="3">
    <source>
        <dbReference type="RuleBase" id="RU003939"/>
    </source>
</evidence>
<name>A0A554X8L6_9BURK</name>
<reference evidence="4 5" key="1">
    <citation type="submission" date="2019-07" db="EMBL/GenBank/DDBJ databases">
        <title>Tepidimonas taiwanensis I1-1 draft genome.</title>
        <authorList>
            <person name="Da Costa M.S."/>
            <person name="Froufe H.J.C."/>
            <person name="Egas C."/>
            <person name="Albuquerque L."/>
        </authorList>
    </citation>
    <scope>NUCLEOTIDE SEQUENCE [LARGE SCALE GENOMIC DNA]</scope>
    <source>
        <strain evidence="4 5">I1-1</strain>
    </source>
</reference>
<comment type="caution">
    <text evidence="4">The sequence shown here is derived from an EMBL/GenBank/DDBJ whole genome shotgun (WGS) entry which is preliminary data.</text>
</comment>
<dbReference type="SMART" id="SM00411">
    <property type="entry name" value="BHL"/>
    <property type="match status" value="1"/>
</dbReference>
<dbReference type="PROSITE" id="PS00045">
    <property type="entry name" value="HISTONE_LIKE"/>
    <property type="match status" value="1"/>
</dbReference>
<comment type="similarity">
    <text evidence="1 3">Belongs to the bacterial histone-like protein family.</text>
</comment>
<proteinExistence type="inferred from homology"/>
<dbReference type="GO" id="GO:0005829">
    <property type="term" value="C:cytosol"/>
    <property type="evidence" value="ECO:0007669"/>
    <property type="project" value="TreeGrafter"/>
</dbReference>
<keyword evidence="2" id="KW-0238">DNA-binding</keyword>
<dbReference type="GO" id="GO:0030527">
    <property type="term" value="F:structural constituent of chromatin"/>
    <property type="evidence" value="ECO:0007669"/>
    <property type="project" value="InterPro"/>
</dbReference>
<dbReference type="InterPro" id="IPR010992">
    <property type="entry name" value="IHF-like_DNA-bd_dom_sf"/>
</dbReference>